<keyword evidence="4" id="KW-0472">Membrane</keyword>
<comment type="caution">
    <text evidence="5">The sequence shown here is derived from an EMBL/GenBank/DDBJ whole genome shotgun (WGS) entry which is preliminary data.</text>
</comment>
<evidence type="ECO:0000256" key="2">
    <source>
        <dbReference type="ARBA" id="ARBA00022553"/>
    </source>
</evidence>
<proteinExistence type="predicted"/>
<dbReference type="EMBL" id="BRZM01001315">
    <property type="protein sequence ID" value="GLD72931.1"/>
    <property type="molecule type" value="Genomic_DNA"/>
</dbReference>
<dbReference type="PANTHER" id="PTHR14514:SF7">
    <property type="entry name" value="KASH DOMAIN-CONTAINING PROTEIN"/>
    <property type="match status" value="1"/>
</dbReference>
<evidence type="ECO:0000256" key="3">
    <source>
        <dbReference type="ARBA" id="ARBA00022737"/>
    </source>
</evidence>
<dbReference type="PANTHER" id="PTHR14514">
    <property type="entry name" value="PKA ANCHORING PROTEIN"/>
    <property type="match status" value="1"/>
</dbReference>
<protein>
    <submittedName>
        <fullName evidence="5">Nesprin-1-like protein</fullName>
    </submittedName>
</protein>
<evidence type="ECO:0000313" key="6">
    <source>
        <dbReference type="Proteomes" id="UP001279410"/>
    </source>
</evidence>
<evidence type="ECO:0000256" key="1">
    <source>
        <dbReference type="ARBA" id="ARBA00004308"/>
    </source>
</evidence>
<comment type="subcellular location">
    <subcellularLocation>
        <location evidence="1">Endomembrane system</location>
    </subcellularLocation>
</comment>
<organism evidence="5 6">
    <name type="scientific">Lates japonicus</name>
    <name type="common">Japanese lates</name>
    <dbReference type="NCBI Taxonomy" id="270547"/>
    <lineage>
        <taxon>Eukaryota</taxon>
        <taxon>Metazoa</taxon>
        <taxon>Chordata</taxon>
        <taxon>Craniata</taxon>
        <taxon>Vertebrata</taxon>
        <taxon>Euteleostomi</taxon>
        <taxon>Actinopterygii</taxon>
        <taxon>Neopterygii</taxon>
        <taxon>Teleostei</taxon>
        <taxon>Neoteleostei</taxon>
        <taxon>Acanthomorphata</taxon>
        <taxon>Carangaria</taxon>
        <taxon>Carangaria incertae sedis</taxon>
        <taxon>Centropomidae</taxon>
        <taxon>Lates</taxon>
    </lineage>
</organism>
<sequence>MLGTLAVLEAMSETPVLILCALVTRPPVQESPAAAGFGEQLKSQVPAPPPLQPSVRPPVTPHAILATLEHALHRQQDVCSLDPRPVKVSREQLETLIVRLREAEEVLKEPDKFGSPRTHCGPDTCDEDLGGLTGWCTELQSVTEMKQLQSLSRAWAAPFAAHLTERSSSKLQRCCSSIRASSSVMRPGWFLSQTEQKLAAEISGNYQSLLEQQRDHEEVTRSQMFISQEKRVSLQQARNLLRRECSRGSRRLHPHSRWRACVLLGRHQGRVHPADRADGDSGERWNRPPHAWTSRGGHMACSGIGNSVEGWTDDLTSLFWGLPMGVVSADDITVGSASSCYRRPVGGGLPEYILMILRLPGGDQAQEEQPSSTGYGWRLARASQDLISESAKLN</sequence>
<dbReference type="Proteomes" id="UP001279410">
    <property type="component" value="Unassembled WGS sequence"/>
</dbReference>
<reference evidence="5" key="1">
    <citation type="submission" date="2022-08" db="EMBL/GenBank/DDBJ databases">
        <title>Genome sequencing of akame (Lates japonicus).</title>
        <authorList>
            <person name="Hashiguchi Y."/>
            <person name="Takahashi H."/>
        </authorList>
    </citation>
    <scope>NUCLEOTIDE SEQUENCE</scope>
    <source>
        <strain evidence="5">Kochi</strain>
    </source>
</reference>
<accession>A0AAD3RLL4</accession>
<gene>
    <name evidence="5" type="ORF">AKAME5_002425600</name>
</gene>
<evidence type="ECO:0000313" key="5">
    <source>
        <dbReference type="EMBL" id="GLD72931.1"/>
    </source>
</evidence>
<dbReference type="AlphaFoldDB" id="A0AAD3RLL4"/>
<keyword evidence="6" id="KW-1185">Reference proteome</keyword>
<evidence type="ECO:0000256" key="4">
    <source>
        <dbReference type="ARBA" id="ARBA00023136"/>
    </source>
</evidence>
<name>A0AAD3RLL4_LATJO</name>
<keyword evidence="3" id="KW-0677">Repeat</keyword>
<keyword evidence="2" id="KW-0597">Phosphoprotein</keyword>